<organism evidence="1 2">
    <name type="scientific">Ancylostoma caninum</name>
    <name type="common">Dog hookworm</name>
    <dbReference type="NCBI Taxonomy" id="29170"/>
    <lineage>
        <taxon>Eukaryota</taxon>
        <taxon>Metazoa</taxon>
        <taxon>Ecdysozoa</taxon>
        <taxon>Nematoda</taxon>
        <taxon>Chromadorea</taxon>
        <taxon>Rhabditida</taxon>
        <taxon>Rhabditina</taxon>
        <taxon>Rhabditomorpha</taxon>
        <taxon>Strongyloidea</taxon>
        <taxon>Ancylostomatidae</taxon>
        <taxon>Ancylostomatinae</taxon>
        <taxon>Ancylostoma</taxon>
    </lineage>
</organism>
<protein>
    <submittedName>
        <fullName evidence="1">Uncharacterized protein</fullName>
    </submittedName>
</protein>
<evidence type="ECO:0000313" key="2">
    <source>
        <dbReference type="Proteomes" id="UP000252519"/>
    </source>
</evidence>
<gene>
    <name evidence="1" type="ORF">ANCCAN_20600</name>
</gene>
<dbReference type="STRING" id="29170.A0A368FPX0"/>
<accession>A0A368FPX0</accession>
<dbReference type="OrthoDB" id="446759at2759"/>
<evidence type="ECO:0000313" key="1">
    <source>
        <dbReference type="EMBL" id="RCN33578.1"/>
    </source>
</evidence>
<name>A0A368FPX0_ANCCA</name>
<proteinExistence type="predicted"/>
<dbReference type="EMBL" id="JOJR01000897">
    <property type="protein sequence ID" value="RCN33578.1"/>
    <property type="molecule type" value="Genomic_DNA"/>
</dbReference>
<dbReference type="Proteomes" id="UP000252519">
    <property type="component" value="Unassembled WGS sequence"/>
</dbReference>
<sequence>MGCLTTDFGMQNVIAYGYWLGVFERLSDKKLKSFVLWCCACFKLIKYYRRSTKSYPKTKECRKKKKVRADPFGGSPFAVHDFTSRSAMLRIRTMNN</sequence>
<reference evidence="1 2" key="1">
    <citation type="submission" date="2014-10" db="EMBL/GenBank/DDBJ databases">
        <title>Draft genome of the hookworm Ancylostoma caninum.</title>
        <authorList>
            <person name="Mitreva M."/>
        </authorList>
    </citation>
    <scope>NUCLEOTIDE SEQUENCE [LARGE SCALE GENOMIC DNA]</scope>
    <source>
        <strain evidence="1 2">Baltimore</strain>
    </source>
</reference>
<dbReference type="AlphaFoldDB" id="A0A368FPX0"/>
<comment type="caution">
    <text evidence="1">The sequence shown here is derived from an EMBL/GenBank/DDBJ whole genome shotgun (WGS) entry which is preliminary data.</text>
</comment>
<keyword evidence="2" id="KW-1185">Reference proteome</keyword>